<comment type="catalytic activity">
    <reaction evidence="16">
        <text>L-aspartate 4-semialdehyde + phosphate + NADP(+) = 4-phospho-L-aspartate + NADPH + H(+)</text>
        <dbReference type="Rhea" id="RHEA:24284"/>
        <dbReference type="ChEBI" id="CHEBI:15378"/>
        <dbReference type="ChEBI" id="CHEBI:43474"/>
        <dbReference type="ChEBI" id="CHEBI:57535"/>
        <dbReference type="ChEBI" id="CHEBI:57783"/>
        <dbReference type="ChEBI" id="CHEBI:58349"/>
        <dbReference type="ChEBI" id="CHEBI:537519"/>
        <dbReference type="EC" id="1.2.1.11"/>
    </reaction>
    <physiologicalReaction direction="right-to-left" evidence="16">
        <dbReference type="Rhea" id="RHEA:24286"/>
    </physiologicalReaction>
</comment>
<accession>A0A2U3E9S3</accession>
<dbReference type="PANTHER" id="PTHR46718:SF1">
    <property type="entry name" value="ASPARTATE-SEMIALDEHYDE DEHYDROGENASE"/>
    <property type="match status" value="1"/>
</dbReference>
<feature type="region of interest" description="Disordered" evidence="20">
    <location>
        <begin position="116"/>
        <end position="157"/>
    </location>
</feature>
<comment type="similarity">
    <text evidence="14">Belongs to the laat-1 family.</text>
</comment>
<dbReference type="FunFam" id="3.40.50.720:FF:000200">
    <property type="entry name" value="Aspartate-semialdehyde dehydrogenase"/>
    <property type="match status" value="1"/>
</dbReference>
<dbReference type="GO" id="GO:0015174">
    <property type="term" value="F:basic amino acid transmembrane transporter activity"/>
    <property type="evidence" value="ECO:0007669"/>
    <property type="project" value="UniProtKB-ARBA"/>
</dbReference>
<evidence type="ECO:0000256" key="17">
    <source>
        <dbReference type="ARBA" id="ARBA00049950"/>
    </source>
</evidence>
<proteinExistence type="inferred from homology"/>
<keyword evidence="13" id="KW-0486">Methionine biosynthesis</keyword>
<comment type="subunit">
    <text evidence="15">Homotetramer; dimer of dimers.</text>
</comment>
<dbReference type="SMART" id="SM00679">
    <property type="entry name" value="CTNS"/>
    <property type="match status" value="2"/>
</dbReference>
<dbReference type="FunFam" id="1.20.1280.290:FF:000012">
    <property type="entry name" value="Vacuolar membrane PQ loop repeat protein"/>
    <property type="match status" value="1"/>
</dbReference>
<evidence type="ECO:0000256" key="4">
    <source>
        <dbReference type="ARBA" id="ARBA00010584"/>
    </source>
</evidence>
<dbReference type="InterPro" id="IPR000534">
    <property type="entry name" value="Semialdehyde_DH_NAD-bd"/>
</dbReference>
<name>A0A2U3E9S3_PURLI</name>
<evidence type="ECO:0000256" key="3">
    <source>
        <dbReference type="ARBA" id="ARBA00005097"/>
    </source>
</evidence>
<dbReference type="GO" id="GO:0071266">
    <property type="term" value="P:'de novo' L-methionine biosynthetic process"/>
    <property type="evidence" value="ECO:0007669"/>
    <property type="project" value="UniProtKB-ARBA"/>
</dbReference>
<evidence type="ECO:0000256" key="5">
    <source>
        <dbReference type="ARBA" id="ARBA00013120"/>
    </source>
</evidence>
<evidence type="ECO:0000256" key="9">
    <source>
        <dbReference type="ARBA" id="ARBA00022857"/>
    </source>
</evidence>
<dbReference type="SMART" id="SM00859">
    <property type="entry name" value="Semialdhyde_dh"/>
    <property type="match status" value="1"/>
</dbReference>
<evidence type="ECO:0000256" key="15">
    <source>
        <dbReference type="ARBA" id="ARBA00044762"/>
    </source>
</evidence>
<evidence type="ECO:0000256" key="8">
    <source>
        <dbReference type="ARBA" id="ARBA00022697"/>
    </source>
</evidence>
<keyword evidence="11" id="KW-0560">Oxidoreductase</keyword>
<feature type="transmembrane region" description="Helical" evidence="21">
    <location>
        <begin position="256"/>
        <end position="276"/>
    </location>
</feature>
<feature type="transmembrane region" description="Helical" evidence="21">
    <location>
        <begin position="83"/>
        <end position="104"/>
    </location>
</feature>
<comment type="caution">
    <text evidence="23">The sequence shown here is derived from an EMBL/GenBank/DDBJ whole genome shotgun (WGS) entry which is preliminary data.</text>
</comment>
<dbReference type="Pfam" id="PF01118">
    <property type="entry name" value="Semialdhyde_dh"/>
    <property type="match status" value="1"/>
</dbReference>
<dbReference type="PROSITE" id="PS01103">
    <property type="entry name" value="ASD"/>
    <property type="match status" value="1"/>
</dbReference>
<comment type="pathway">
    <text evidence="2">Amino-acid biosynthesis; L-methionine biosynthesis via de novo pathway; L-homoserine from L-aspartate: step 2/3.</text>
</comment>
<dbReference type="InterPro" id="IPR005676">
    <property type="entry name" value="Asp_semi-ald_DH_pep-lack"/>
</dbReference>
<evidence type="ECO:0000256" key="21">
    <source>
        <dbReference type="SAM" id="Phobius"/>
    </source>
</evidence>
<dbReference type="UniPathway" id="UPA00050">
    <property type="reaction ID" value="UER00463"/>
</dbReference>
<dbReference type="GO" id="GO:0009089">
    <property type="term" value="P:lysine biosynthetic process via diaminopimelate"/>
    <property type="evidence" value="ECO:0007669"/>
    <property type="project" value="UniProtKB-UniPathway"/>
</dbReference>
<dbReference type="Gene3D" id="1.20.1280.290">
    <property type="match status" value="2"/>
</dbReference>
<dbReference type="PANTHER" id="PTHR46718">
    <property type="entry name" value="ASPARTATE-SEMIALDEHYDE DEHYDROGENASE"/>
    <property type="match status" value="1"/>
</dbReference>
<dbReference type="GO" id="GO:0009088">
    <property type="term" value="P:threonine biosynthetic process"/>
    <property type="evidence" value="ECO:0007669"/>
    <property type="project" value="UniProtKB-UniPathway"/>
</dbReference>
<evidence type="ECO:0000313" key="24">
    <source>
        <dbReference type="Proteomes" id="UP000245956"/>
    </source>
</evidence>
<comment type="similarity">
    <text evidence="4">Belongs to the aspartate-semialdehyde dehydrogenase family.</text>
</comment>
<dbReference type="EC" id="1.2.1.11" evidence="5"/>
<keyword evidence="7 21" id="KW-0812">Transmembrane</keyword>
<keyword evidence="12 21" id="KW-0472">Membrane</keyword>
<dbReference type="AlphaFoldDB" id="A0A2U3E9S3"/>
<evidence type="ECO:0000256" key="6">
    <source>
        <dbReference type="ARBA" id="ARBA00022605"/>
    </source>
</evidence>
<dbReference type="UniPathway" id="UPA00034">
    <property type="reaction ID" value="UER00016"/>
</dbReference>
<evidence type="ECO:0000256" key="2">
    <source>
        <dbReference type="ARBA" id="ARBA00005021"/>
    </source>
</evidence>
<evidence type="ECO:0000256" key="10">
    <source>
        <dbReference type="ARBA" id="ARBA00022989"/>
    </source>
</evidence>
<dbReference type="SUPFAM" id="SSF55347">
    <property type="entry name" value="Glyceraldehyde-3-phosphate dehydrogenase-like, C-terminal domain"/>
    <property type="match status" value="1"/>
</dbReference>
<dbReference type="SUPFAM" id="SSF51735">
    <property type="entry name" value="NAD(P)-binding Rossmann-fold domains"/>
    <property type="match status" value="1"/>
</dbReference>
<evidence type="ECO:0000256" key="20">
    <source>
        <dbReference type="SAM" id="MobiDB-lite"/>
    </source>
</evidence>
<sequence>MASLVATAALTAAARTLPIGEALSGIFGSISLTAWICLLIPQLLANYKAKNADGLSMTFLVVWLMGDVSNLVGALLTRLAPTAIALAIYFCILDAVLISQCLYYNTLNARRLAREQASPHTETSEESPLLHRRRSSSLGLPGSHRRHSTHHESSMEPIRKIVTGEDETPDSRPWLHNTLGLLAVYVVGFAGWFVSYKAGAWDGDGPGVPESPDGKKQPLEILGLLLGYASAAFYLCARIPQIYKNFKEKSCEGLSLLFFLLSLTGNLTYGLSLIAYSQRKDDLLNALPWLLGSLGTMVEDATIFVQFRLYRDNHRAVCTLGSSATVWFLPFDVSPSRYCSPTVLRWRGSILIMAGSRNSTSVQQPMNLFGNFQAAFLVTTNPLLALTHFTTHPPPDKNPRFLRPDPSLVRILQFVHIPIGTMASQMPTKKCGVLGCTGSVGQRFILLLAQHPTLKLHAIGASARSAGRKYRDAVRWKQARPMGAEIADMVVRECKASEFADCDVVFSGLDSDVAGEIAARKADEGKPPPKNIELEFVQAEIPVFSNAKNHRRDPLVPLVVPTVNLPHLDLIPHQRATRGLSRGFLVCNSNCAVIGLVGPFAALQAAFGPVSAVSVVTMQAVSGAGYPGVSSMDMIDNVVPFIPGEEDKLESEARKILGALSGDKTAFVEQQGLRVSATCNRVPVLDGHTACVSLSFERRPAPTAEQCKQAMRAYVAEAQTLGCPSAPSPAIMVFDEDDRPQPRLDRDLGNGYTVSVGRMREDESGIFDIKFTALSHNSETPQSLNPSSGDTIADTSVAVIGAAGSSILNAEAAVLKGYI</sequence>
<evidence type="ECO:0000256" key="11">
    <source>
        <dbReference type="ARBA" id="ARBA00023002"/>
    </source>
</evidence>
<evidence type="ECO:0000256" key="1">
    <source>
        <dbReference type="ARBA" id="ARBA00004141"/>
    </source>
</evidence>
<evidence type="ECO:0000313" key="23">
    <source>
        <dbReference type="EMBL" id="PWI71241.1"/>
    </source>
</evidence>
<dbReference type="Pfam" id="PF02774">
    <property type="entry name" value="Semialdhyde_dhC"/>
    <property type="match status" value="1"/>
</dbReference>
<feature type="transmembrane region" description="Helical" evidence="21">
    <location>
        <begin position="179"/>
        <end position="199"/>
    </location>
</feature>
<dbReference type="FunFam" id="1.20.1280.290:FF:000009">
    <property type="entry name" value="PQ loop repeat family protein"/>
    <property type="match status" value="1"/>
</dbReference>
<dbReference type="UniPathway" id="UPA00051">
    <property type="reaction ID" value="UER00464"/>
</dbReference>
<evidence type="ECO:0000256" key="18">
    <source>
        <dbReference type="ARBA" id="ARBA00050041"/>
    </source>
</evidence>
<evidence type="ECO:0000256" key="19">
    <source>
        <dbReference type="ARBA" id="ARBA00050768"/>
    </source>
</evidence>
<feature type="transmembrane region" description="Helical" evidence="21">
    <location>
        <begin position="57"/>
        <end position="77"/>
    </location>
</feature>
<evidence type="ECO:0000256" key="7">
    <source>
        <dbReference type="ARBA" id="ARBA00022692"/>
    </source>
</evidence>
<dbReference type="Gene3D" id="3.30.360.10">
    <property type="entry name" value="Dihydrodipicolinate Reductase, domain 2"/>
    <property type="match status" value="1"/>
</dbReference>
<keyword evidence="8" id="KW-0791">Threonine biosynthesis</keyword>
<keyword evidence="10 21" id="KW-1133">Transmembrane helix</keyword>
<dbReference type="InterPro" id="IPR006603">
    <property type="entry name" value="PQ-loop_rpt"/>
</dbReference>
<feature type="transmembrane region" description="Helical" evidence="21">
    <location>
        <begin position="24"/>
        <end position="45"/>
    </location>
</feature>
<reference evidence="23 24" key="1">
    <citation type="journal article" date="2016" name="Front. Microbiol.">
        <title>Genome and transcriptome sequences reveal the specific parasitism of the nematophagous Purpureocillium lilacinum 36-1.</title>
        <authorList>
            <person name="Xie J."/>
            <person name="Li S."/>
            <person name="Mo C."/>
            <person name="Xiao X."/>
            <person name="Peng D."/>
            <person name="Wang G."/>
            <person name="Xiao Y."/>
        </authorList>
    </citation>
    <scope>NUCLEOTIDE SEQUENCE [LARGE SCALE GENOMIC DNA]</scope>
    <source>
        <strain evidence="23 24">36-1</strain>
    </source>
</reference>
<dbReference type="GO" id="GO:0034486">
    <property type="term" value="P:vacuolar transmembrane transport"/>
    <property type="evidence" value="ECO:0007669"/>
    <property type="project" value="UniProtKB-ARBA"/>
</dbReference>
<dbReference type="Pfam" id="PF04193">
    <property type="entry name" value="PQ-loop"/>
    <property type="match status" value="2"/>
</dbReference>
<evidence type="ECO:0000256" key="16">
    <source>
        <dbReference type="ARBA" id="ARBA00049864"/>
    </source>
</evidence>
<dbReference type="GO" id="GO:0051287">
    <property type="term" value="F:NAD binding"/>
    <property type="evidence" value="ECO:0007669"/>
    <property type="project" value="InterPro"/>
</dbReference>
<gene>
    <name evidence="23" type="ORF">PCL_12609</name>
</gene>
<protein>
    <recommendedName>
        <fullName evidence="18">Aspartate-semialdehyde dehydrogenase</fullName>
        <ecNumber evidence="5">1.2.1.11</ecNumber>
    </recommendedName>
</protein>
<dbReference type="GO" id="GO:0098852">
    <property type="term" value="C:lytic vacuole membrane"/>
    <property type="evidence" value="ECO:0007669"/>
    <property type="project" value="UniProtKB-ARBA"/>
</dbReference>
<dbReference type="GO" id="GO:0050661">
    <property type="term" value="F:NADP binding"/>
    <property type="evidence" value="ECO:0007669"/>
    <property type="project" value="InterPro"/>
</dbReference>
<feature type="domain" description="Semialdehyde dehydrogenase NAD-binding" evidence="22">
    <location>
        <begin position="430"/>
        <end position="571"/>
    </location>
</feature>
<dbReference type="GO" id="GO:0004073">
    <property type="term" value="F:aspartate-semialdehyde dehydrogenase activity"/>
    <property type="evidence" value="ECO:0007669"/>
    <property type="project" value="UniProtKB-EC"/>
</dbReference>
<evidence type="ECO:0000256" key="13">
    <source>
        <dbReference type="ARBA" id="ARBA00023167"/>
    </source>
</evidence>
<comment type="function">
    <text evidence="17">Catalyzes the NADPH-dependent formation of L-aspartate 4-semialdehyde (L-ASA) by the reductive dephosphorylation of 4-phospho-L-aspartate. Mediates the second step in the biosynthesis of amino acids that derive from aspartate (the aspartate family of amino acids), including methioinine and threonine, the latter of which is a precursor to isoleucine.</text>
</comment>
<evidence type="ECO:0000256" key="12">
    <source>
        <dbReference type="ARBA" id="ARBA00023136"/>
    </source>
</evidence>
<dbReference type="InterPro" id="IPR036291">
    <property type="entry name" value="NAD(P)-bd_dom_sf"/>
</dbReference>
<comment type="catalytic activity">
    <reaction evidence="19">
        <text>L-histidine(out) + L-arginine(in) = L-histidine(in) + L-arginine(out)</text>
        <dbReference type="Rhea" id="RHEA:71063"/>
        <dbReference type="ChEBI" id="CHEBI:32682"/>
        <dbReference type="ChEBI" id="CHEBI:57595"/>
    </reaction>
</comment>
<dbReference type="NCBIfam" id="NF006416">
    <property type="entry name" value="PRK08664.1"/>
    <property type="match status" value="1"/>
</dbReference>
<comment type="pathway">
    <text evidence="3">Amino-acid biosynthesis; L-threonine biosynthesis; L-threonine from L-aspartate: step 2/5.</text>
</comment>
<dbReference type="EMBL" id="LCWV01000008">
    <property type="protein sequence ID" value="PWI71241.1"/>
    <property type="molecule type" value="Genomic_DNA"/>
</dbReference>
<comment type="subcellular location">
    <subcellularLocation>
        <location evidence="1">Membrane</location>
        <topology evidence="1">Multi-pass membrane protein</topology>
    </subcellularLocation>
</comment>
<dbReference type="FunFam" id="3.30.360.10:FF:000016">
    <property type="entry name" value="Probable aspartate-semialdehyde dehydrogenase"/>
    <property type="match status" value="1"/>
</dbReference>
<keyword evidence="9" id="KW-0521">NADP</keyword>
<dbReference type="CDD" id="cd02315">
    <property type="entry name" value="ScASADH_like_N"/>
    <property type="match status" value="1"/>
</dbReference>
<dbReference type="CDD" id="cd18130">
    <property type="entry name" value="ASADH_C_arch_fung_like"/>
    <property type="match status" value="1"/>
</dbReference>
<dbReference type="InterPro" id="IPR051823">
    <property type="entry name" value="ASADH-related"/>
</dbReference>
<dbReference type="Proteomes" id="UP000245956">
    <property type="component" value="Unassembled WGS sequence"/>
</dbReference>
<evidence type="ECO:0000256" key="14">
    <source>
        <dbReference type="ARBA" id="ARBA00038039"/>
    </source>
</evidence>
<evidence type="ECO:0000259" key="22">
    <source>
        <dbReference type="SMART" id="SM00859"/>
    </source>
</evidence>
<keyword evidence="6" id="KW-0028">Amino-acid biosynthesis</keyword>
<dbReference type="InterPro" id="IPR012280">
    <property type="entry name" value="Semialdhyde_DH_dimer_dom"/>
</dbReference>
<dbReference type="GO" id="GO:0046983">
    <property type="term" value="F:protein dimerization activity"/>
    <property type="evidence" value="ECO:0007669"/>
    <property type="project" value="InterPro"/>
</dbReference>
<dbReference type="NCBIfam" id="TIGR00978">
    <property type="entry name" value="asd_EA"/>
    <property type="match status" value="1"/>
</dbReference>
<organism evidence="23 24">
    <name type="scientific">Purpureocillium lilacinum</name>
    <name type="common">Paecilomyces lilacinus</name>
    <dbReference type="NCBI Taxonomy" id="33203"/>
    <lineage>
        <taxon>Eukaryota</taxon>
        <taxon>Fungi</taxon>
        <taxon>Dikarya</taxon>
        <taxon>Ascomycota</taxon>
        <taxon>Pezizomycotina</taxon>
        <taxon>Sordariomycetes</taxon>
        <taxon>Hypocreomycetidae</taxon>
        <taxon>Hypocreales</taxon>
        <taxon>Ophiocordycipitaceae</taxon>
        <taxon>Purpureocillium</taxon>
    </lineage>
</organism>
<dbReference type="InterPro" id="IPR000319">
    <property type="entry name" value="Asp-semialdehyde_DH_CS"/>
</dbReference>
<feature type="transmembrane region" description="Helical" evidence="21">
    <location>
        <begin position="219"/>
        <end position="236"/>
    </location>
</feature>
<dbReference type="Gene3D" id="3.40.50.720">
    <property type="entry name" value="NAD(P)-binding Rossmann-like Domain"/>
    <property type="match status" value="1"/>
</dbReference>